<feature type="coiled-coil region" evidence="4">
    <location>
        <begin position="369"/>
        <end position="396"/>
    </location>
</feature>
<dbReference type="Pfam" id="PF01420">
    <property type="entry name" value="Methylase_S"/>
    <property type="match status" value="2"/>
</dbReference>
<dbReference type="KEGG" id="apoc:APORC_1678"/>
<dbReference type="EMBL" id="LDIR01000001">
    <property type="protein sequence ID" value="OCL92768.1"/>
    <property type="molecule type" value="Genomic_DNA"/>
</dbReference>
<dbReference type="PANTHER" id="PTHR43140">
    <property type="entry name" value="TYPE-1 RESTRICTION ENZYME ECOKI SPECIFICITY PROTEIN"/>
    <property type="match status" value="1"/>
</dbReference>
<sequence length="410" mass="46955">MSELYSLPKGWEWRTINDVCNKVTDGAHKSPKTIESGKPYITVKDVNDDGIINFKDCKFISNEDFDLLVKGNCKPNKGDVLFSKDGTVGKVALVNYDIDFVVLSSLAILKPAENISSEYLKNYLLSPYFYNNAIKNKTGAAIKRIVLKTIKELSIPLPSLEEQKRIVAKLDILFAKIDKAIDLHQKNIDEADIFMASVLNDVFGELEEKYNKEKFDEIKTSNVIGLVRSVKEQSPSLQYQYVKMNNITNNNRFTFDNIINVDATDEEVRKFNLEKGDFLFNTRNSAELVGKSCIFDYDMKNILYNNNIMRVRFRDDISSYFVSYQFGCNYLKEQLENIKSATTNVAAIYYKTLKEIDVVIPPLQIQQKVVSYLDEISNKMEKIKNLQKEKMQSLKALKASILDKAFKGEL</sequence>
<reference evidence="7 9" key="3">
    <citation type="submission" date="2019-09" db="EMBL/GenBank/DDBJ databases">
        <title>Taxonomic note: a critical rebuttal of the proposed division of the genus Arcobacter into six genera, emended descriptions of Arcobacter anaerophilus and the genus Arcobacter, and an assessment of genus-level boundaries for Epsilonproteobacteria using in silico genomic comparator tools.</title>
        <authorList>
            <person name="On S.L.W."/>
            <person name="Miller W.G."/>
            <person name="Biggs P."/>
            <person name="Cornelius A."/>
            <person name="Vandamme P."/>
        </authorList>
    </citation>
    <scope>NUCLEOTIDE SEQUENCE [LARGE SCALE GENOMIC DNA]</scope>
    <source>
        <strain evidence="7 9">CCUG 56899</strain>
    </source>
</reference>
<accession>A0A1C0AYR4</accession>
<dbReference type="GO" id="GO:0003677">
    <property type="term" value="F:DNA binding"/>
    <property type="evidence" value="ECO:0007669"/>
    <property type="project" value="UniProtKB-KW"/>
</dbReference>
<evidence type="ECO:0000256" key="3">
    <source>
        <dbReference type="ARBA" id="ARBA00023125"/>
    </source>
</evidence>
<dbReference type="InterPro" id="IPR000055">
    <property type="entry name" value="Restrct_endonuc_typeI_TRD"/>
</dbReference>
<proteinExistence type="inferred from homology"/>
<keyword evidence="3" id="KW-0238">DNA-binding</keyword>
<dbReference type="CDD" id="cd17246">
    <property type="entry name" value="RMtype1_S_SonII-TRD2-CR2_like"/>
    <property type="match status" value="1"/>
</dbReference>
<dbReference type="CDD" id="cd17525">
    <property type="entry name" value="RMtype1_S_Eco15ORF14057P-TRD1-CR1_like"/>
    <property type="match status" value="1"/>
</dbReference>
<evidence type="ECO:0000313" key="6">
    <source>
        <dbReference type="EMBL" id="OCL92768.1"/>
    </source>
</evidence>
<dbReference type="InterPro" id="IPR044946">
    <property type="entry name" value="Restrct_endonuc_typeI_TRD_sf"/>
</dbReference>
<dbReference type="PANTHER" id="PTHR43140:SF1">
    <property type="entry name" value="TYPE I RESTRICTION ENZYME ECOKI SPECIFICITY SUBUNIT"/>
    <property type="match status" value="1"/>
</dbReference>
<protein>
    <submittedName>
        <fullName evidence="7">Type I restriction/modification system, specificity subunit</fullName>
    </submittedName>
    <submittedName>
        <fullName evidence="6">Type-1 restriction enzyme EcoKI specificity protein</fullName>
    </submittedName>
</protein>
<evidence type="ECO:0000259" key="5">
    <source>
        <dbReference type="Pfam" id="PF01420"/>
    </source>
</evidence>
<reference evidence="6 8" key="1">
    <citation type="submission" date="2015-05" db="EMBL/GenBank/DDBJ databases">
        <authorList>
            <person name="Rovetto F."/>
            <person name="Cocolin L."/>
            <person name="Illeghems K."/>
            <person name="Van Nieuwerburgh F."/>
            <person name="Houf K."/>
        </authorList>
    </citation>
    <scope>NUCLEOTIDE SEQUENCE [LARGE SCALE GENOMIC DNA]</scope>
    <source>
        <strain evidence="6 8">117434</strain>
    </source>
</reference>
<evidence type="ECO:0000256" key="1">
    <source>
        <dbReference type="ARBA" id="ARBA00010923"/>
    </source>
</evidence>
<organism evidence="7 9">
    <name type="scientific">Arcobacter porcinus</name>
    <dbReference type="NCBI Taxonomy" id="1935204"/>
    <lineage>
        <taxon>Bacteria</taxon>
        <taxon>Pseudomonadati</taxon>
        <taxon>Campylobacterota</taxon>
        <taxon>Epsilonproteobacteria</taxon>
        <taxon>Campylobacterales</taxon>
        <taxon>Arcobacteraceae</taxon>
        <taxon>Arcobacter</taxon>
    </lineage>
</organism>
<dbReference type="OrthoDB" id="5363772at2"/>
<dbReference type="Gene3D" id="3.90.220.20">
    <property type="entry name" value="DNA methylase specificity domains"/>
    <property type="match status" value="2"/>
</dbReference>
<keyword evidence="8" id="KW-1185">Reference proteome</keyword>
<dbReference type="InterPro" id="IPR051212">
    <property type="entry name" value="Type-I_RE_S_subunit"/>
</dbReference>
<keyword evidence="4" id="KW-0175">Coiled coil</keyword>
<dbReference type="Proteomes" id="UP000093159">
    <property type="component" value="Unassembled WGS sequence"/>
</dbReference>
<reference evidence="7 9" key="2">
    <citation type="submission" date="2019-09" db="EMBL/GenBank/DDBJ databases">
        <title>Complete genome sequencing of four Arcobacter species reveals a diverse suite of mobile elements.</title>
        <authorList>
            <person name="Miller W.G."/>
            <person name="Yee E."/>
            <person name="Bono J.L."/>
        </authorList>
    </citation>
    <scope>NUCLEOTIDE SEQUENCE [LARGE SCALE GENOMIC DNA]</scope>
    <source>
        <strain evidence="7 9">CCUG 56899</strain>
    </source>
</reference>
<gene>
    <name evidence="7" type="primary">hsdS4</name>
    <name evidence="6" type="synonym">hsdS_1</name>
    <name evidence="6" type="ORF">AAX28_00303</name>
    <name evidence="7" type="ORF">APORC_1678</name>
</gene>
<dbReference type="AlphaFoldDB" id="A0A1C0AYR4"/>
<feature type="domain" description="Type I restriction modification DNA specificity" evidence="5">
    <location>
        <begin position="232"/>
        <end position="386"/>
    </location>
</feature>
<evidence type="ECO:0000256" key="2">
    <source>
        <dbReference type="ARBA" id="ARBA00022747"/>
    </source>
</evidence>
<feature type="domain" description="Type I restriction modification DNA specificity" evidence="5">
    <location>
        <begin position="8"/>
        <end position="178"/>
    </location>
</feature>
<evidence type="ECO:0000256" key="4">
    <source>
        <dbReference type="SAM" id="Coils"/>
    </source>
</evidence>
<name>A0A1C0AYR4_9BACT</name>
<evidence type="ECO:0000313" key="9">
    <source>
        <dbReference type="Proteomes" id="UP000322644"/>
    </source>
</evidence>
<keyword evidence="2" id="KW-0680">Restriction system</keyword>
<dbReference type="SUPFAM" id="SSF116734">
    <property type="entry name" value="DNA methylase specificity domain"/>
    <property type="match status" value="2"/>
</dbReference>
<evidence type="ECO:0000313" key="8">
    <source>
        <dbReference type="Proteomes" id="UP000093159"/>
    </source>
</evidence>
<comment type="similarity">
    <text evidence="1">Belongs to the type-I restriction system S methylase family.</text>
</comment>
<dbReference type="REBASE" id="333903">
    <property type="entry name" value="S.Apo56899ORF1679P"/>
</dbReference>
<evidence type="ECO:0000313" key="7">
    <source>
        <dbReference type="EMBL" id="QEP41245.1"/>
    </source>
</evidence>
<dbReference type="RefSeq" id="WP_066171335.1">
    <property type="nucleotide sequence ID" value="NZ_CP036246.2"/>
</dbReference>
<dbReference type="Proteomes" id="UP000322644">
    <property type="component" value="Chromosome"/>
</dbReference>
<dbReference type="GO" id="GO:0009307">
    <property type="term" value="P:DNA restriction-modification system"/>
    <property type="evidence" value="ECO:0007669"/>
    <property type="project" value="UniProtKB-KW"/>
</dbReference>
<dbReference type="EMBL" id="CP036246">
    <property type="protein sequence ID" value="QEP41245.1"/>
    <property type="molecule type" value="Genomic_DNA"/>
</dbReference>